<dbReference type="Proteomes" id="UP000317378">
    <property type="component" value="Unassembled WGS sequence"/>
</dbReference>
<dbReference type="RefSeq" id="WP_119098859.1">
    <property type="nucleotide sequence ID" value="NZ_QXMJ01000044.1"/>
</dbReference>
<dbReference type="InterPro" id="IPR050109">
    <property type="entry name" value="HTH-type_TetR-like_transc_reg"/>
</dbReference>
<reference evidence="4 5" key="1">
    <citation type="submission" date="2019-06" db="EMBL/GenBank/DDBJ databases">
        <title>Streptomyces sporangiiformans sp. nov., a novel actinomycete isolated from soil in Mount Song.</title>
        <authorList>
            <person name="Han L."/>
        </authorList>
    </citation>
    <scope>NUCLEOTIDE SEQUENCE [LARGE SCALE GENOMIC DNA]</scope>
    <source>
        <strain evidence="4 5">NEAU-SSA 1</strain>
    </source>
</reference>
<feature type="DNA-binding region" description="H-T-H motif" evidence="2">
    <location>
        <begin position="59"/>
        <end position="78"/>
    </location>
</feature>
<dbReference type="PANTHER" id="PTHR30055">
    <property type="entry name" value="HTH-TYPE TRANSCRIPTIONAL REGULATOR RUTR"/>
    <property type="match status" value="1"/>
</dbReference>
<evidence type="ECO:0000313" key="4">
    <source>
        <dbReference type="EMBL" id="TPQ23628.1"/>
    </source>
</evidence>
<organism evidence="4 5">
    <name type="scientific">Streptomyces sporangiiformans</name>
    <dbReference type="NCBI Taxonomy" id="2315329"/>
    <lineage>
        <taxon>Bacteria</taxon>
        <taxon>Bacillati</taxon>
        <taxon>Actinomycetota</taxon>
        <taxon>Actinomycetes</taxon>
        <taxon>Kitasatosporales</taxon>
        <taxon>Streptomycetaceae</taxon>
        <taxon>Streptomyces</taxon>
    </lineage>
</organism>
<dbReference type="Pfam" id="PF00440">
    <property type="entry name" value="TetR_N"/>
    <property type="match status" value="1"/>
</dbReference>
<dbReference type="OrthoDB" id="4542210at2"/>
<dbReference type="AlphaFoldDB" id="A0A505DQQ1"/>
<sequence length="216" mass="23715">MTEPFPPSAAVHDVSRRVDLTLCAPEEQPRLRADAARNRTRLLEVAAKLATERGAANVTMEAVACAAQVGKGTVFRRFGDRAGLMLALLDHHEQQLQAAFLTGPPPLGPDAPAAERLRAFGPAVMRHEQANRDLYLAANADLRRHFGSPAYHLRVGHVALLLRQLRADVDTALVAHTLLGSLEITLVEHLLAQREMTMERLEAGWYELVARLCVEA</sequence>
<dbReference type="EMBL" id="VCHX02000044">
    <property type="protein sequence ID" value="TPQ23628.1"/>
    <property type="molecule type" value="Genomic_DNA"/>
</dbReference>
<dbReference type="GO" id="GO:0000976">
    <property type="term" value="F:transcription cis-regulatory region binding"/>
    <property type="evidence" value="ECO:0007669"/>
    <property type="project" value="TreeGrafter"/>
</dbReference>
<proteinExistence type="predicted"/>
<evidence type="ECO:0000313" key="5">
    <source>
        <dbReference type="Proteomes" id="UP000317378"/>
    </source>
</evidence>
<evidence type="ECO:0000256" key="2">
    <source>
        <dbReference type="PROSITE-ProRule" id="PRU00335"/>
    </source>
</evidence>
<evidence type="ECO:0000259" key="3">
    <source>
        <dbReference type="PROSITE" id="PS50977"/>
    </source>
</evidence>
<comment type="caution">
    <text evidence="4">The sequence shown here is derived from an EMBL/GenBank/DDBJ whole genome shotgun (WGS) entry which is preliminary data.</text>
</comment>
<gene>
    <name evidence="4" type="ORF">FGD71_003365</name>
</gene>
<dbReference type="InterPro" id="IPR009057">
    <property type="entry name" value="Homeodomain-like_sf"/>
</dbReference>
<dbReference type="SUPFAM" id="SSF46689">
    <property type="entry name" value="Homeodomain-like"/>
    <property type="match status" value="1"/>
</dbReference>
<name>A0A505DQQ1_9ACTN</name>
<accession>A0A505DQQ1</accession>
<dbReference type="PANTHER" id="PTHR30055:SF209">
    <property type="entry name" value="POSSIBLE TRANSCRIPTIONAL REGULATORY PROTEIN (PROBABLY TETR-FAMILY)"/>
    <property type="match status" value="1"/>
</dbReference>
<dbReference type="Gene3D" id="1.10.357.10">
    <property type="entry name" value="Tetracycline Repressor, domain 2"/>
    <property type="match status" value="1"/>
</dbReference>
<keyword evidence="5" id="KW-1185">Reference proteome</keyword>
<evidence type="ECO:0000256" key="1">
    <source>
        <dbReference type="ARBA" id="ARBA00023125"/>
    </source>
</evidence>
<dbReference type="PROSITE" id="PS50977">
    <property type="entry name" value="HTH_TETR_2"/>
    <property type="match status" value="1"/>
</dbReference>
<keyword evidence="1 2" id="KW-0238">DNA-binding</keyword>
<protein>
    <submittedName>
        <fullName evidence="4">TetR/AcrR family transcriptional regulator</fullName>
    </submittedName>
</protein>
<feature type="domain" description="HTH tetR-type" evidence="3">
    <location>
        <begin position="36"/>
        <end position="96"/>
    </location>
</feature>
<dbReference type="GO" id="GO:0003700">
    <property type="term" value="F:DNA-binding transcription factor activity"/>
    <property type="evidence" value="ECO:0007669"/>
    <property type="project" value="TreeGrafter"/>
</dbReference>
<dbReference type="InterPro" id="IPR001647">
    <property type="entry name" value="HTH_TetR"/>
</dbReference>